<evidence type="ECO:0000256" key="6">
    <source>
        <dbReference type="ARBA" id="ARBA00023027"/>
    </source>
</evidence>
<evidence type="ECO:0000256" key="4">
    <source>
        <dbReference type="ARBA" id="ARBA00022456"/>
    </source>
</evidence>
<gene>
    <name evidence="11" type="ORF">PV07_08385</name>
</gene>
<dbReference type="InterPro" id="IPR036291">
    <property type="entry name" value="NAD(P)-bd_dom_sf"/>
</dbReference>
<protein>
    <recommendedName>
        <fullName evidence="3">3-hydroxyisobutyrate dehydrogenase</fullName>
        <ecNumber evidence="3">1.1.1.31</ecNumber>
    </recommendedName>
</protein>
<evidence type="ECO:0000256" key="8">
    <source>
        <dbReference type="SAM" id="MobiDB-lite"/>
    </source>
</evidence>
<dbReference type="Pfam" id="PF14833">
    <property type="entry name" value="NAD_binding_11"/>
    <property type="match status" value="1"/>
</dbReference>
<proteinExistence type="inferred from homology"/>
<name>A0A0D2CNS3_9EURO</name>
<comment type="pathway">
    <text evidence="1">Amino-acid degradation; L-valine degradation.</text>
</comment>
<evidence type="ECO:0000256" key="5">
    <source>
        <dbReference type="ARBA" id="ARBA00023002"/>
    </source>
</evidence>
<dbReference type="InterPro" id="IPR002204">
    <property type="entry name" value="3-OH-isobutyrate_DH-rel_CS"/>
</dbReference>
<evidence type="ECO:0000259" key="9">
    <source>
        <dbReference type="Pfam" id="PF03446"/>
    </source>
</evidence>
<accession>A0A0D2CNS3</accession>
<dbReference type="EC" id="1.1.1.31" evidence="3"/>
<dbReference type="AlphaFoldDB" id="A0A0D2CNS3"/>
<dbReference type="Gene3D" id="3.40.50.720">
    <property type="entry name" value="NAD(P)-binding Rossmann-like Domain"/>
    <property type="match status" value="1"/>
</dbReference>
<sequence>MSSLNLKTTNGALSGTLRYGFVGLGVMGHGMVRNIHAKMPATAKLVVCEINQARLEQFLQESHSSYPEKTVEVANTPIEVCNRADIIITMLPKSIHVVETFTDGTSGFLSSASPDSTTKHPSTTAESVTPRPPLDKLFLDCSSIDVATSTKIGNLVASYSKGSWKFVDAPVSGGPAGSEAGNLTFMVGLEQAENPELLKNTIYPTLSMMGPVNHIYLCGQAGAGLATKQLNNYLAYVGYLGLCEVMNTGTRYGLDPATLSAVLNASSGMNWNSLHHNPVKGVNPTASSANDFKTGFTVELAGGVIDDAVTLMEQVGAVTVLAKPTKDVFTKARNSAKCKGMEARSVWRLFSENEGKDLVNNTY</sequence>
<evidence type="ECO:0000256" key="1">
    <source>
        <dbReference type="ARBA" id="ARBA00005109"/>
    </source>
</evidence>
<dbReference type="STRING" id="569365.A0A0D2CNS3"/>
<evidence type="ECO:0000256" key="2">
    <source>
        <dbReference type="ARBA" id="ARBA00006013"/>
    </source>
</evidence>
<dbReference type="RefSeq" id="XP_016245400.1">
    <property type="nucleotide sequence ID" value="XM_016395544.1"/>
</dbReference>
<keyword evidence="6" id="KW-0520">NAD</keyword>
<dbReference type="OrthoDB" id="21615at2759"/>
<evidence type="ECO:0000256" key="3">
    <source>
        <dbReference type="ARBA" id="ARBA00012991"/>
    </source>
</evidence>
<evidence type="ECO:0000313" key="12">
    <source>
        <dbReference type="Proteomes" id="UP000054466"/>
    </source>
</evidence>
<dbReference type="GO" id="GO:0051287">
    <property type="term" value="F:NAD binding"/>
    <property type="evidence" value="ECO:0007669"/>
    <property type="project" value="InterPro"/>
</dbReference>
<dbReference type="InterPro" id="IPR008927">
    <property type="entry name" value="6-PGluconate_DH-like_C_sf"/>
</dbReference>
<dbReference type="InterPro" id="IPR006115">
    <property type="entry name" value="6PGDH_NADP-bd"/>
</dbReference>
<feature type="domain" description="6-phosphogluconate dehydrogenase NADP-binding" evidence="9">
    <location>
        <begin position="19"/>
        <end position="193"/>
    </location>
</feature>
<dbReference type="SUPFAM" id="SSF51735">
    <property type="entry name" value="NAD(P)-binding Rossmann-fold domains"/>
    <property type="match status" value="1"/>
</dbReference>
<organism evidence="11 12">
    <name type="scientific">Cladophialophora immunda</name>
    <dbReference type="NCBI Taxonomy" id="569365"/>
    <lineage>
        <taxon>Eukaryota</taxon>
        <taxon>Fungi</taxon>
        <taxon>Dikarya</taxon>
        <taxon>Ascomycota</taxon>
        <taxon>Pezizomycotina</taxon>
        <taxon>Eurotiomycetes</taxon>
        <taxon>Chaetothyriomycetidae</taxon>
        <taxon>Chaetothyriales</taxon>
        <taxon>Herpotrichiellaceae</taxon>
        <taxon>Cladophialophora</taxon>
    </lineage>
</organism>
<dbReference type="GO" id="GO:0008442">
    <property type="term" value="F:3-hydroxyisobutyrate dehydrogenase activity"/>
    <property type="evidence" value="ECO:0007669"/>
    <property type="project" value="UniProtKB-EC"/>
</dbReference>
<keyword evidence="4" id="KW-0101">Branched-chain amino acid catabolism</keyword>
<evidence type="ECO:0000256" key="7">
    <source>
        <dbReference type="ARBA" id="ARBA00049197"/>
    </source>
</evidence>
<dbReference type="VEuPathDB" id="FungiDB:PV07_08385"/>
<dbReference type="Gene3D" id="1.10.1040.10">
    <property type="entry name" value="N-(1-d-carboxylethyl)-l-norvaline Dehydrogenase, domain 2"/>
    <property type="match status" value="1"/>
</dbReference>
<dbReference type="GO" id="GO:0006574">
    <property type="term" value="P:L-valine catabolic process"/>
    <property type="evidence" value="ECO:0007669"/>
    <property type="project" value="TreeGrafter"/>
</dbReference>
<dbReference type="PANTHER" id="PTHR22981">
    <property type="entry name" value="3-HYDROXYISOBUTYRATE DEHYDROGENASE-RELATED"/>
    <property type="match status" value="1"/>
</dbReference>
<keyword evidence="12" id="KW-1185">Reference proteome</keyword>
<dbReference type="Proteomes" id="UP000054466">
    <property type="component" value="Unassembled WGS sequence"/>
</dbReference>
<feature type="region of interest" description="Disordered" evidence="8">
    <location>
        <begin position="109"/>
        <end position="131"/>
    </location>
</feature>
<dbReference type="GO" id="GO:0050661">
    <property type="term" value="F:NADP binding"/>
    <property type="evidence" value="ECO:0007669"/>
    <property type="project" value="InterPro"/>
</dbReference>
<dbReference type="PANTHER" id="PTHR22981:SF7">
    <property type="entry name" value="3-HYDROXYISOBUTYRATE DEHYDROGENASE, MITOCHONDRIAL"/>
    <property type="match status" value="1"/>
</dbReference>
<reference evidence="11 12" key="1">
    <citation type="submission" date="2015-01" db="EMBL/GenBank/DDBJ databases">
        <title>The Genome Sequence of Cladophialophora immunda CBS83496.</title>
        <authorList>
            <consortium name="The Broad Institute Genomics Platform"/>
            <person name="Cuomo C."/>
            <person name="de Hoog S."/>
            <person name="Gorbushina A."/>
            <person name="Stielow B."/>
            <person name="Teixiera M."/>
            <person name="Abouelleil A."/>
            <person name="Chapman S.B."/>
            <person name="Priest M."/>
            <person name="Young S.K."/>
            <person name="Wortman J."/>
            <person name="Nusbaum C."/>
            <person name="Birren B."/>
        </authorList>
    </citation>
    <scope>NUCLEOTIDE SEQUENCE [LARGE SCALE GENOMIC DNA]</scope>
    <source>
        <strain evidence="11 12">CBS 83496</strain>
    </source>
</reference>
<dbReference type="GO" id="GO:0005739">
    <property type="term" value="C:mitochondrion"/>
    <property type="evidence" value="ECO:0007669"/>
    <property type="project" value="TreeGrafter"/>
</dbReference>
<dbReference type="HOGENOM" id="CLU_035117_6_1_1"/>
<dbReference type="InterPro" id="IPR029154">
    <property type="entry name" value="HIBADH-like_NADP-bd"/>
</dbReference>
<evidence type="ECO:0000259" key="10">
    <source>
        <dbReference type="Pfam" id="PF14833"/>
    </source>
</evidence>
<comment type="similarity">
    <text evidence="2">Belongs to the HIBADH-related family. 3-hydroxyisobutyrate dehydrogenase subfamily.</text>
</comment>
<dbReference type="Pfam" id="PF03446">
    <property type="entry name" value="NAD_binding_2"/>
    <property type="match status" value="1"/>
</dbReference>
<dbReference type="EMBL" id="KN847044">
    <property type="protein sequence ID" value="KIW25184.1"/>
    <property type="molecule type" value="Genomic_DNA"/>
</dbReference>
<feature type="compositionally biased region" description="Polar residues" evidence="8">
    <location>
        <begin position="109"/>
        <end position="127"/>
    </location>
</feature>
<dbReference type="PROSITE" id="PS00895">
    <property type="entry name" value="3_HYDROXYISOBUT_DH"/>
    <property type="match status" value="1"/>
</dbReference>
<dbReference type="GeneID" id="27347579"/>
<keyword evidence="5" id="KW-0560">Oxidoreductase</keyword>
<dbReference type="InterPro" id="IPR013328">
    <property type="entry name" value="6PGD_dom2"/>
</dbReference>
<comment type="catalytic activity">
    <reaction evidence="7">
        <text>3-hydroxy-2-methylpropanoate + NAD(+) = 2-methyl-3-oxopropanoate + NADH + H(+)</text>
        <dbReference type="Rhea" id="RHEA:17681"/>
        <dbReference type="ChEBI" id="CHEBI:11805"/>
        <dbReference type="ChEBI" id="CHEBI:15378"/>
        <dbReference type="ChEBI" id="CHEBI:57540"/>
        <dbReference type="ChEBI" id="CHEBI:57700"/>
        <dbReference type="ChEBI" id="CHEBI:57945"/>
        <dbReference type="EC" id="1.1.1.31"/>
    </reaction>
</comment>
<evidence type="ECO:0000313" key="11">
    <source>
        <dbReference type="EMBL" id="KIW25184.1"/>
    </source>
</evidence>
<dbReference type="SUPFAM" id="SSF48179">
    <property type="entry name" value="6-phosphogluconate dehydrogenase C-terminal domain-like"/>
    <property type="match status" value="1"/>
</dbReference>
<feature type="domain" description="3-hydroxyisobutyrate dehydrogenase-like NAD-binding" evidence="10">
    <location>
        <begin position="222"/>
        <end position="336"/>
    </location>
</feature>